<dbReference type="InterPro" id="IPR016164">
    <property type="entry name" value="FAD-linked_Oxase-like_C"/>
</dbReference>
<dbReference type="Gene3D" id="3.30.70.2740">
    <property type="match status" value="1"/>
</dbReference>
<dbReference type="Gene3D" id="1.10.45.10">
    <property type="entry name" value="Vanillyl-alcohol Oxidase, Chain A, domain 4"/>
    <property type="match status" value="1"/>
</dbReference>
<dbReference type="AlphaFoldDB" id="C7LZY0"/>
<keyword evidence="2" id="KW-0285">Flavoprotein</keyword>
<dbReference type="GO" id="GO:0071949">
    <property type="term" value="F:FAD binding"/>
    <property type="evidence" value="ECO:0007669"/>
    <property type="project" value="InterPro"/>
</dbReference>
<keyword evidence="4" id="KW-0560">Oxidoreductase</keyword>
<feature type="domain" description="FAD-binding PCMH-type" evidence="5">
    <location>
        <begin position="41"/>
        <end position="219"/>
    </location>
</feature>
<dbReference type="OrthoDB" id="9811557at2"/>
<dbReference type="InterPro" id="IPR051914">
    <property type="entry name" value="FAD-linked_OxidoTrans_Type4"/>
</dbReference>
<dbReference type="PROSITE" id="PS51387">
    <property type="entry name" value="FAD_PCMH"/>
    <property type="match status" value="1"/>
</dbReference>
<dbReference type="GO" id="GO:0016491">
    <property type="term" value="F:oxidoreductase activity"/>
    <property type="evidence" value="ECO:0007669"/>
    <property type="project" value="UniProtKB-KW"/>
</dbReference>
<evidence type="ECO:0000313" key="7">
    <source>
        <dbReference type="Proteomes" id="UP000000771"/>
    </source>
</evidence>
<evidence type="ECO:0000256" key="2">
    <source>
        <dbReference type="ARBA" id="ARBA00022630"/>
    </source>
</evidence>
<comment type="cofactor">
    <cofactor evidence="1">
        <name>FAD</name>
        <dbReference type="ChEBI" id="CHEBI:57692"/>
    </cofactor>
</comment>
<dbReference type="HOGENOM" id="CLU_017779_9_2_11"/>
<reference evidence="6 7" key="1">
    <citation type="journal article" date="2009" name="Stand. Genomic Sci.">
        <title>Complete genome sequence of Acidimicrobium ferrooxidans type strain (ICP).</title>
        <authorList>
            <person name="Clum A."/>
            <person name="Nolan M."/>
            <person name="Lang E."/>
            <person name="Glavina Del Rio T."/>
            <person name="Tice H."/>
            <person name="Copeland A."/>
            <person name="Cheng J.F."/>
            <person name="Lucas S."/>
            <person name="Chen F."/>
            <person name="Bruce D."/>
            <person name="Goodwin L."/>
            <person name="Pitluck S."/>
            <person name="Ivanova N."/>
            <person name="Mavrommatis K."/>
            <person name="Mikhailova N."/>
            <person name="Pati A."/>
            <person name="Chen A."/>
            <person name="Palaniappan K."/>
            <person name="Goker M."/>
            <person name="Spring S."/>
            <person name="Land M."/>
            <person name="Hauser L."/>
            <person name="Chang Y.J."/>
            <person name="Jeffries C.C."/>
            <person name="Chain P."/>
            <person name="Bristow J."/>
            <person name="Eisen J.A."/>
            <person name="Markowitz V."/>
            <person name="Hugenholtz P."/>
            <person name="Kyrpides N.C."/>
            <person name="Klenk H.P."/>
            <person name="Lapidus A."/>
        </authorList>
    </citation>
    <scope>NUCLEOTIDE SEQUENCE [LARGE SCALE GENOMIC DNA]</scope>
    <source>
        <strain evidence="7">DSM 10331 / JCM 15462 / NBRC 103882 / ICP</strain>
    </source>
</reference>
<dbReference type="KEGG" id="afo:Afer_1362"/>
<dbReference type="STRING" id="525909.Afer_1362"/>
<dbReference type="EMBL" id="CP001631">
    <property type="protein sequence ID" value="ACU54288.1"/>
    <property type="molecule type" value="Genomic_DNA"/>
</dbReference>
<organism evidence="6 7">
    <name type="scientific">Acidimicrobium ferrooxidans (strain DSM 10331 / JCM 15462 / NBRC 103882 / ICP)</name>
    <dbReference type="NCBI Taxonomy" id="525909"/>
    <lineage>
        <taxon>Bacteria</taxon>
        <taxon>Bacillati</taxon>
        <taxon>Actinomycetota</taxon>
        <taxon>Acidimicrobiia</taxon>
        <taxon>Acidimicrobiales</taxon>
        <taxon>Acidimicrobiaceae</taxon>
        <taxon>Acidimicrobium</taxon>
    </lineage>
</organism>
<dbReference type="PANTHER" id="PTHR42934:SF1">
    <property type="entry name" value="GLYCOLATE OXIDASE SUBUNIT GLCD"/>
    <property type="match status" value="1"/>
</dbReference>
<keyword evidence="3" id="KW-0274">FAD</keyword>
<evidence type="ECO:0000259" key="5">
    <source>
        <dbReference type="PROSITE" id="PS51387"/>
    </source>
</evidence>
<sequence length="488" mass="50761">MSGSTALARFAAFARSVAGPDAVIDDPRERQAYSCDGLTSHRATPGLVFVPSSRDELIVGVREIIRLGLPFVARGAGTGLSGGALPETDGVLVVLARLTRVLEIDPISRVAVVEPGVVNLDLSAAVAGEGLLFAPDPSSQIACTIGGNIAENSGGAHCFKYGFTTNHVLGLELIDPTGELVFVGGQSLESPGPDVRGLIIGSEGTLGIATTIVCRLINQPSLRRTLVAYFDDAVQAGDAVSEIVGAGLVPAAIEMMDRPALVACEAATHAGLELDWGAALLVELDGPAEEVDEGFVAVREALAAAGARSVWVATTEAERERMWRARKAAFAAAGRVAPAYIVQDGVIPRTSLPRVLAAIGDLARESGLEILNVFHAGDGNLHPLVTYDPSVPGEEARAEEVAAAILSLCLAEGGSLTGEHGIGVDKVCKMPEMFSATDLSVFARVRTALDPRGLANPGKLLPTPRLCGEQAGRYRPHPLEEAGVATRW</sequence>
<evidence type="ECO:0000313" key="6">
    <source>
        <dbReference type="EMBL" id="ACU54288.1"/>
    </source>
</evidence>
<dbReference type="SUPFAM" id="SSF56176">
    <property type="entry name" value="FAD-binding/transporter-associated domain-like"/>
    <property type="match status" value="1"/>
</dbReference>
<dbReference type="InterPro" id="IPR016171">
    <property type="entry name" value="Vanillyl_alc_oxidase_C-sub2"/>
</dbReference>
<dbReference type="SUPFAM" id="SSF55103">
    <property type="entry name" value="FAD-linked oxidases, C-terminal domain"/>
    <property type="match status" value="1"/>
</dbReference>
<dbReference type="eggNOG" id="COG0277">
    <property type="taxonomic scope" value="Bacteria"/>
</dbReference>
<name>C7LZY0_ACIFD</name>
<dbReference type="RefSeq" id="WP_015798772.1">
    <property type="nucleotide sequence ID" value="NC_013124.1"/>
</dbReference>
<evidence type="ECO:0000256" key="4">
    <source>
        <dbReference type="ARBA" id="ARBA00023002"/>
    </source>
</evidence>
<proteinExistence type="predicted"/>
<dbReference type="InterPro" id="IPR036318">
    <property type="entry name" value="FAD-bd_PCMH-like_sf"/>
</dbReference>
<dbReference type="InterPro" id="IPR006094">
    <property type="entry name" value="Oxid_FAD_bind_N"/>
</dbReference>
<dbReference type="InterPro" id="IPR016166">
    <property type="entry name" value="FAD-bd_PCMH"/>
</dbReference>
<dbReference type="Pfam" id="PF01565">
    <property type="entry name" value="FAD_binding_4"/>
    <property type="match status" value="1"/>
</dbReference>
<keyword evidence="7" id="KW-1185">Reference proteome</keyword>
<evidence type="ECO:0000256" key="3">
    <source>
        <dbReference type="ARBA" id="ARBA00022827"/>
    </source>
</evidence>
<dbReference type="Gene3D" id="3.30.465.10">
    <property type="match status" value="1"/>
</dbReference>
<protein>
    <submittedName>
        <fullName evidence="6">FAD linked oxidase domain protein</fullName>
    </submittedName>
</protein>
<evidence type="ECO:0000256" key="1">
    <source>
        <dbReference type="ARBA" id="ARBA00001974"/>
    </source>
</evidence>
<dbReference type="Pfam" id="PF02913">
    <property type="entry name" value="FAD-oxidase_C"/>
    <property type="match status" value="1"/>
</dbReference>
<dbReference type="Proteomes" id="UP000000771">
    <property type="component" value="Chromosome"/>
</dbReference>
<gene>
    <name evidence="6" type="ordered locus">Afer_1362</name>
</gene>
<dbReference type="InterPro" id="IPR004113">
    <property type="entry name" value="FAD-bd_oxidored_4_C"/>
</dbReference>
<accession>C7LZY0</accession>
<dbReference type="InterPro" id="IPR016169">
    <property type="entry name" value="FAD-bd_PCMH_sub2"/>
</dbReference>
<dbReference type="PANTHER" id="PTHR42934">
    <property type="entry name" value="GLYCOLATE OXIDASE SUBUNIT GLCD"/>
    <property type="match status" value="1"/>
</dbReference>